<gene>
    <name evidence="1" type="ORF">BPOR_0222g00050</name>
</gene>
<dbReference type="EMBL" id="PQXO01000222">
    <property type="protein sequence ID" value="TGO87490.1"/>
    <property type="molecule type" value="Genomic_DNA"/>
</dbReference>
<sequence length="126" mass="14853">MFVVSRPSRHFLADEVDKLVRNFELLRPYKQDSSAKFEQAKTDLVDIMKRLRLQHDKDQETVEQLRRRLIGLVTSKLRAQANRDFELCDFFDADHQDSSIRRDKLNAELRKMGEDIAKMSGLLTEE</sequence>
<proteinExistence type="predicted"/>
<dbReference type="AlphaFoldDB" id="A0A4Z1KPL5"/>
<organism evidence="1 2">
    <name type="scientific">Botrytis porri</name>
    <dbReference type="NCBI Taxonomy" id="87229"/>
    <lineage>
        <taxon>Eukaryota</taxon>
        <taxon>Fungi</taxon>
        <taxon>Dikarya</taxon>
        <taxon>Ascomycota</taxon>
        <taxon>Pezizomycotina</taxon>
        <taxon>Leotiomycetes</taxon>
        <taxon>Helotiales</taxon>
        <taxon>Sclerotiniaceae</taxon>
        <taxon>Botrytis</taxon>
    </lineage>
</organism>
<keyword evidence="2" id="KW-1185">Reference proteome</keyword>
<accession>A0A4Z1KPL5</accession>
<name>A0A4Z1KPL5_9HELO</name>
<protein>
    <submittedName>
        <fullName evidence="1">Uncharacterized protein</fullName>
    </submittedName>
</protein>
<comment type="caution">
    <text evidence="1">The sequence shown here is derived from an EMBL/GenBank/DDBJ whole genome shotgun (WGS) entry which is preliminary data.</text>
</comment>
<reference evidence="1 2" key="1">
    <citation type="submission" date="2017-12" db="EMBL/GenBank/DDBJ databases">
        <title>Comparative genomics of Botrytis spp.</title>
        <authorList>
            <person name="Valero-Jimenez C.A."/>
            <person name="Tapia P."/>
            <person name="Veloso J."/>
            <person name="Silva-Moreno E."/>
            <person name="Staats M."/>
            <person name="Valdes J.H."/>
            <person name="Van Kan J.A.L."/>
        </authorList>
    </citation>
    <scope>NUCLEOTIDE SEQUENCE [LARGE SCALE GENOMIC DNA]</scope>
    <source>
        <strain evidence="1 2">MUCL3349</strain>
    </source>
</reference>
<evidence type="ECO:0000313" key="2">
    <source>
        <dbReference type="Proteomes" id="UP000297280"/>
    </source>
</evidence>
<evidence type="ECO:0000313" key="1">
    <source>
        <dbReference type="EMBL" id="TGO87490.1"/>
    </source>
</evidence>
<dbReference type="Proteomes" id="UP000297280">
    <property type="component" value="Unassembled WGS sequence"/>
</dbReference>